<dbReference type="EMBL" id="CP080034">
    <property type="protein sequence ID" value="QYC12304.1"/>
    <property type="molecule type" value="Genomic_DNA"/>
</dbReference>
<sequence length="205" mass="22683">MPDAQSLHTLQLIRKGVLAVGILAVVILAVFTGERLWSDAVHAGFRAAGLVMIGIAIVGRAWCSLYIGGRKAAEIVDRGPYSVTRNPLYLFSFIAALGMGLQTGSLVLAGLFVLVAVGVFFATVKREEAWLQARFGEAYSEYRRRTPRFWPRLSAWRDLETLQIRPDRFVMTLKDGSVFLLAVPIFAFVAWLQSKGWVNAVITLP</sequence>
<feature type="transmembrane region" description="Helical" evidence="5">
    <location>
        <begin position="176"/>
        <end position="192"/>
    </location>
</feature>
<feature type="transmembrane region" description="Helical" evidence="5">
    <location>
        <begin position="43"/>
        <end position="67"/>
    </location>
</feature>
<dbReference type="PANTHER" id="PTHR43847:SF1">
    <property type="entry name" value="BLL3993 PROTEIN"/>
    <property type="match status" value="1"/>
</dbReference>
<organism evidence="6 7">
    <name type="scientific">Brevundimonas nasdae</name>
    <dbReference type="NCBI Taxonomy" id="172043"/>
    <lineage>
        <taxon>Bacteria</taxon>
        <taxon>Pseudomonadati</taxon>
        <taxon>Pseudomonadota</taxon>
        <taxon>Alphaproteobacteria</taxon>
        <taxon>Caulobacterales</taxon>
        <taxon>Caulobacteraceae</taxon>
        <taxon>Brevundimonas</taxon>
    </lineage>
</organism>
<evidence type="ECO:0000313" key="6">
    <source>
        <dbReference type="EMBL" id="QYC12304.1"/>
    </source>
</evidence>
<accession>A0ABX8TMM5</accession>
<keyword evidence="2 5" id="KW-0812">Transmembrane</keyword>
<dbReference type="Gene3D" id="1.20.120.1630">
    <property type="match status" value="1"/>
</dbReference>
<keyword evidence="7" id="KW-1185">Reference proteome</keyword>
<dbReference type="InterPro" id="IPR007318">
    <property type="entry name" value="Phopholipid_MeTrfase"/>
</dbReference>
<evidence type="ECO:0000256" key="4">
    <source>
        <dbReference type="ARBA" id="ARBA00023136"/>
    </source>
</evidence>
<evidence type="ECO:0000256" key="1">
    <source>
        <dbReference type="ARBA" id="ARBA00004127"/>
    </source>
</evidence>
<evidence type="ECO:0000313" key="7">
    <source>
        <dbReference type="Proteomes" id="UP000824334"/>
    </source>
</evidence>
<reference evidence="6 7" key="1">
    <citation type="submission" date="2021-07" db="EMBL/GenBank/DDBJ databases">
        <title>Isolation and characterization of bacteria from a gold mining with a capacity of golden bioaccumulation.</title>
        <authorList>
            <person name="Yang X.J."/>
        </authorList>
    </citation>
    <scope>NUCLEOTIDE SEQUENCE [LARGE SCALE GENOMIC DNA]</scope>
    <source>
        <strain evidence="6 7">Au29</strain>
    </source>
</reference>
<dbReference type="InterPro" id="IPR052527">
    <property type="entry name" value="Metal_cation-efflux_comp"/>
</dbReference>
<protein>
    <submittedName>
        <fullName evidence="6">Isoprenylcysteine carboxylmethyltransferase family protein</fullName>
    </submittedName>
</protein>
<keyword evidence="3 5" id="KW-1133">Transmembrane helix</keyword>
<dbReference type="Proteomes" id="UP000824334">
    <property type="component" value="Chromosome"/>
</dbReference>
<comment type="subcellular location">
    <subcellularLocation>
        <location evidence="1">Endomembrane system</location>
        <topology evidence="1">Multi-pass membrane protein</topology>
    </subcellularLocation>
</comment>
<dbReference type="Pfam" id="PF04191">
    <property type="entry name" value="PEMT"/>
    <property type="match status" value="1"/>
</dbReference>
<feature type="transmembrane region" description="Helical" evidence="5">
    <location>
        <begin position="12"/>
        <end position="31"/>
    </location>
</feature>
<evidence type="ECO:0000256" key="3">
    <source>
        <dbReference type="ARBA" id="ARBA00022989"/>
    </source>
</evidence>
<name>A0ABX8TMM5_9CAUL</name>
<gene>
    <name evidence="6" type="ORF">KWG56_15635</name>
</gene>
<evidence type="ECO:0000256" key="2">
    <source>
        <dbReference type="ARBA" id="ARBA00022692"/>
    </source>
</evidence>
<proteinExistence type="predicted"/>
<dbReference type="PANTHER" id="PTHR43847">
    <property type="entry name" value="BLL3993 PROTEIN"/>
    <property type="match status" value="1"/>
</dbReference>
<feature type="transmembrane region" description="Helical" evidence="5">
    <location>
        <begin position="88"/>
        <end position="121"/>
    </location>
</feature>
<keyword evidence="4 5" id="KW-0472">Membrane</keyword>
<evidence type="ECO:0000256" key="5">
    <source>
        <dbReference type="SAM" id="Phobius"/>
    </source>
</evidence>